<evidence type="ECO:0000313" key="3">
    <source>
        <dbReference type="Proteomes" id="UP000265703"/>
    </source>
</evidence>
<feature type="compositionally biased region" description="Pro residues" evidence="1">
    <location>
        <begin position="1"/>
        <end position="13"/>
    </location>
</feature>
<dbReference type="AlphaFoldDB" id="A0A397TK31"/>
<reference evidence="2 3" key="1">
    <citation type="submission" date="2018-06" db="EMBL/GenBank/DDBJ databases">
        <title>Comparative genomics reveals the genomic features of Rhizophagus irregularis, R. cerebriforme, R. diaphanum and Gigaspora rosea, and their symbiotic lifestyle signature.</title>
        <authorList>
            <person name="Morin E."/>
            <person name="San Clemente H."/>
            <person name="Chen E.C.H."/>
            <person name="De La Providencia I."/>
            <person name="Hainaut M."/>
            <person name="Kuo A."/>
            <person name="Kohler A."/>
            <person name="Murat C."/>
            <person name="Tang N."/>
            <person name="Roy S."/>
            <person name="Loubradou J."/>
            <person name="Henrissat B."/>
            <person name="Grigoriev I.V."/>
            <person name="Corradi N."/>
            <person name="Roux C."/>
            <person name="Martin F.M."/>
        </authorList>
    </citation>
    <scope>NUCLEOTIDE SEQUENCE [LARGE SCALE GENOMIC DNA]</scope>
    <source>
        <strain evidence="2 3">DAOM 227022</strain>
    </source>
</reference>
<feature type="compositionally biased region" description="Polar residues" evidence="1">
    <location>
        <begin position="32"/>
        <end position="56"/>
    </location>
</feature>
<dbReference type="Proteomes" id="UP000265703">
    <property type="component" value="Unassembled WGS sequence"/>
</dbReference>
<comment type="caution">
    <text evidence="2">The sequence shown here is derived from an EMBL/GenBank/DDBJ whole genome shotgun (WGS) entry which is preliminary data.</text>
</comment>
<accession>A0A397TK31</accession>
<protein>
    <submittedName>
        <fullName evidence="2">Uncharacterized protein</fullName>
    </submittedName>
</protein>
<evidence type="ECO:0000256" key="1">
    <source>
        <dbReference type="SAM" id="MobiDB-lite"/>
    </source>
</evidence>
<evidence type="ECO:0000313" key="2">
    <source>
        <dbReference type="EMBL" id="RIA98580.1"/>
    </source>
</evidence>
<dbReference type="EMBL" id="QKYT01000014">
    <property type="protein sequence ID" value="RIA98580.1"/>
    <property type="molecule type" value="Genomic_DNA"/>
</dbReference>
<feature type="region of interest" description="Disordered" evidence="1">
    <location>
        <begin position="1"/>
        <end position="64"/>
    </location>
</feature>
<sequence>MLRPPPPPPPPPKKGSSTHGSLVSNKKRILNGRNNSSAPDTQPTDSSAISNQGSTSNDRDLRPYWNGQVTEWSRKLWLPIVTDSAALPSTSSNILAINTVFICQMQGRRAAMHR</sequence>
<gene>
    <name evidence="2" type="ORF">C1645_812644</name>
</gene>
<organism evidence="2 3">
    <name type="scientific">Glomus cerebriforme</name>
    <dbReference type="NCBI Taxonomy" id="658196"/>
    <lineage>
        <taxon>Eukaryota</taxon>
        <taxon>Fungi</taxon>
        <taxon>Fungi incertae sedis</taxon>
        <taxon>Mucoromycota</taxon>
        <taxon>Glomeromycotina</taxon>
        <taxon>Glomeromycetes</taxon>
        <taxon>Glomerales</taxon>
        <taxon>Glomeraceae</taxon>
        <taxon>Glomus</taxon>
    </lineage>
</organism>
<name>A0A397TK31_9GLOM</name>
<proteinExistence type="predicted"/>
<feature type="compositionally biased region" description="Polar residues" evidence="1">
    <location>
        <begin position="15"/>
        <end position="24"/>
    </location>
</feature>
<keyword evidence="3" id="KW-1185">Reference proteome</keyword>
<dbReference type="OrthoDB" id="2423666at2759"/>